<dbReference type="AlphaFoldDB" id="A0A8S3SSS1"/>
<evidence type="ECO:0000313" key="3">
    <source>
        <dbReference type="EMBL" id="CAG2223881.1"/>
    </source>
</evidence>
<feature type="compositionally biased region" description="Polar residues" evidence="1">
    <location>
        <begin position="686"/>
        <end position="699"/>
    </location>
</feature>
<dbReference type="GO" id="GO:0003824">
    <property type="term" value="F:catalytic activity"/>
    <property type="evidence" value="ECO:0007669"/>
    <property type="project" value="InterPro"/>
</dbReference>
<protein>
    <recommendedName>
        <fullName evidence="2">Endonuclease/exonuclease/phosphatase domain-containing protein</fullName>
    </recommendedName>
</protein>
<dbReference type="PANTHER" id="PTHR33395">
    <property type="entry name" value="TRANSCRIPTASE, PUTATIVE-RELATED-RELATED"/>
    <property type="match status" value="1"/>
</dbReference>
<evidence type="ECO:0000259" key="2">
    <source>
        <dbReference type="Pfam" id="PF14529"/>
    </source>
</evidence>
<accession>A0A8S3SSS1</accession>
<dbReference type="PANTHER" id="PTHR33395:SF22">
    <property type="entry name" value="REVERSE TRANSCRIPTASE DOMAIN-CONTAINING PROTEIN"/>
    <property type="match status" value="1"/>
</dbReference>
<dbReference type="EMBL" id="CAJPWZ010001792">
    <property type="protein sequence ID" value="CAG2223881.1"/>
    <property type="molecule type" value="Genomic_DNA"/>
</dbReference>
<dbReference type="Proteomes" id="UP000683360">
    <property type="component" value="Unassembled WGS sequence"/>
</dbReference>
<dbReference type="InterPro" id="IPR036691">
    <property type="entry name" value="Endo/exonu/phosph_ase_sf"/>
</dbReference>
<dbReference type="Gene3D" id="3.60.10.10">
    <property type="entry name" value="Endonuclease/exonuclease/phosphatase"/>
    <property type="match status" value="1"/>
</dbReference>
<dbReference type="Pfam" id="PF14529">
    <property type="entry name" value="Exo_endo_phos_2"/>
    <property type="match status" value="1"/>
</dbReference>
<dbReference type="InterPro" id="IPR005135">
    <property type="entry name" value="Endo/exonuclease/phosphatase"/>
</dbReference>
<reference evidence="3" key="1">
    <citation type="submission" date="2021-03" db="EMBL/GenBank/DDBJ databases">
        <authorList>
            <person name="Bekaert M."/>
        </authorList>
    </citation>
    <scope>NUCLEOTIDE SEQUENCE</scope>
</reference>
<name>A0A8S3SSS1_MYTED</name>
<organism evidence="3 4">
    <name type="scientific">Mytilus edulis</name>
    <name type="common">Blue mussel</name>
    <dbReference type="NCBI Taxonomy" id="6550"/>
    <lineage>
        <taxon>Eukaryota</taxon>
        <taxon>Metazoa</taxon>
        <taxon>Spiralia</taxon>
        <taxon>Lophotrochozoa</taxon>
        <taxon>Mollusca</taxon>
        <taxon>Bivalvia</taxon>
        <taxon>Autobranchia</taxon>
        <taxon>Pteriomorphia</taxon>
        <taxon>Mytilida</taxon>
        <taxon>Mytiloidea</taxon>
        <taxon>Mytilidae</taxon>
        <taxon>Mytilinae</taxon>
        <taxon>Mytilus</taxon>
    </lineage>
</organism>
<feature type="domain" description="Endonuclease/exonuclease/phosphatase" evidence="2">
    <location>
        <begin position="95"/>
        <end position="213"/>
    </location>
</feature>
<dbReference type="GO" id="GO:0031012">
    <property type="term" value="C:extracellular matrix"/>
    <property type="evidence" value="ECO:0007669"/>
    <property type="project" value="TreeGrafter"/>
</dbReference>
<keyword evidence="4" id="KW-1185">Reference proteome</keyword>
<evidence type="ECO:0000256" key="1">
    <source>
        <dbReference type="SAM" id="MobiDB-lite"/>
    </source>
</evidence>
<dbReference type="GO" id="GO:0061343">
    <property type="term" value="P:cell adhesion involved in heart morphogenesis"/>
    <property type="evidence" value="ECO:0007669"/>
    <property type="project" value="TreeGrafter"/>
</dbReference>
<evidence type="ECO:0000313" key="4">
    <source>
        <dbReference type="Proteomes" id="UP000683360"/>
    </source>
</evidence>
<proteinExistence type="predicted"/>
<dbReference type="OrthoDB" id="6155476at2759"/>
<gene>
    <name evidence="3" type="ORF">MEDL_37131</name>
</gene>
<dbReference type="SUPFAM" id="SSF56219">
    <property type="entry name" value="DNase I-like"/>
    <property type="match status" value="1"/>
</dbReference>
<feature type="region of interest" description="Disordered" evidence="1">
    <location>
        <begin position="686"/>
        <end position="706"/>
    </location>
</feature>
<comment type="caution">
    <text evidence="3">The sequence shown here is derived from an EMBL/GenBank/DDBJ whole genome shotgun (WGS) entry which is preliminary data.</text>
</comment>
<sequence length="706" mass="82328">MSELIVRTRDNKPNIIGITEVKPKANRYKPSTAEYSIPEVGNYKMFEKNIKSDEGRGLLMYVDSNLEATEITMKTEFQENIFIKVKLNQNDKLLVGLIYRTPSNSSKEYNDKLVNLMSEATDMGYSHILIMGDFNYPEINWETWNTKGDRPNSIENKFLEALQDNFLYQHTTKPTRWRGADTPHTLDLLITNEEEMISNLEYMSPLGKSDHCVLSFDFNCYVNIKRAPRIANLYNHGNYKDFIQELNKIDWHNKLNAENSIDKNWNYFLTILKELESRFVPTKTMTQIGKKRNVFPIDKKRELIRRKNILSKKIITKQDPETRAEYNKVRNQAKTSVNKQKKLFEKGLSENAKRNPKAIWSYIKSKSKTREDDNKQKAEILSEYFTSVFTNEPQGNIPEPKHIPLDKKIEELNIGTDLVLKHLQKIKTDKSPGPDNLHPRLLFEVKEGIAEPLGIIFSQSLTQKVVPKDWKSALVSAIFKKGNKSQAKNYRPVSLTSVVCKIMEKIIREHIISYMKENKLFSNKQYGFISGRSTSLQLLEKSIDKIENVQKRATRQIPGFNKLSYPERLKKLKLPTLSYRRVRGDMIETYKILNGNYDPETSSFLKLISSTENRHSTRVNSNKIIHQRFKTSLRKNSFSVRIAKLWNKLPDKVTKAPSINSFKNRLDRYWEYEEIYYSDYRAELTGSSIRNNGDNNQLYESGEEEP</sequence>
<dbReference type="GO" id="GO:0007508">
    <property type="term" value="P:larval heart development"/>
    <property type="evidence" value="ECO:0007669"/>
    <property type="project" value="TreeGrafter"/>
</dbReference>